<dbReference type="EMBL" id="MASJ01000001">
    <property type="protein sequence ID" value="OCS88526.1"/>
    <property type="molecule type" value="Genomic_DNA"/>
</dbReference>
<dbReference type="RefSeq" id="WP_066542319.1">
    <property type="nucleotide sequence ID" value="NZ_MASJ01000001.1"/>
</dbReference>
<dbReference type="Proteomes" id="UP000093199">
    <property type="component" value="Unassembled WGS sequence"/>
</dbReference>
<reference evidence="2 3" key="1">
    <citation type="submission" date="2016-07" db="EMBL/GenBank/DDBJ databases">
        <title>Caryophanon tenue genome sequencing.</title>
        <authorList>
            <person name="Verma A."/>
            <person name="Pal Y."/>
            <person name="Krishnamurthi S."/>
        </authorList>
    </citation>
    <scope>NUCLEOTIDE SEQUENCE [LARGE SCALE GENOMIC DNA]</scope>
    <source>
        <strain evidence="2 3">DSM 14152</strain>
    </source>
</reference>
<comment type="caution">
    <text evidence="2">The sequence shown here is derived from an EMBL/GenBank/DDBJ whole genome shotgun (WGS) entry which is preliminary data.</text>
</comment>
<evidence type="ECO:0000256" key="1">
    <source>
        <dbReference type="SAM" id="MobiDB-lite"/>
    </source>
</evidence>
<evidence type="ECO:0000313" key="2">
    <source>
        <dbReference type="EMBL" id="OCS88526.1"/>
    </source>
</evidence>
<keyword evidence="3" id="KW-1185">Reference proteome</keyword>
<proteinExistence type="predicted"/>
<evidence type="ECO:0000313" key="3">
    <source>
        <dbReference type="Proteomes" id="UP000093199"/>
    </source>
</evidence>
<dbReference type="AlphaFoldDB" id="A0A1C0YMY3"/>
<organism evidence="2 3">
    <name type="scientific">Caryophanon tenue</name>
    <dbReference type="NCBI Taxonomy" id="33978"/>
    <lineage>
        <taxon>Bacteria</taxon>
        <taxon>Bacillati</taxon>
        <taxon>Bacillota</taxon>
        <taxon>Bacilli</taxon>
        <taxon>Bacillales</taxon>
        <taxon>Caryophanaceae</taxon>
        <taxon>Caryophanon</taxon>
    </lineage>
</organism>
<gene>
    <name evidence="2" type="ORF">A6M13_01390</name>
</gene>
<dbReference type="STRING" id="33978.A6M13_01390"/>
<feature type="region of interest" description="Disordered" evidence="1">
    <location>
        <begin position="20"/>
        <end position="61"/>
    </location>
</feature>
<protein>
    <submittedName>
        <fullName evidence="2">Uncharacterized protein</fullName>
    </submittedName>
</protein>
<dbReference type="OrthoDB" id="2734847at2"/>
<sequence length="163" mass="18106">MEGLIIALIIGIVSSILNGKSKKDTSKKPSPVKPFMPQKSMDTTVSPTIPPATPSRSQRPKLDAQIKSLEDFTREVLGQLSAQQPKEQARPQEIVEAVVDKVEEAVPYVREAMTRDDEVVMRIEQTQPTKPAFQMASSKQELRRAIIMAEVLGKPKAKRRSSI</sequence>
<name>A0A1C0YMY3_9BACL</name>
<accession>A0A1C0YMY3</accession>